<dbReference type="Gene3D" id="1.10.260.40">
    <property type="entry name" value="lambda repressor-like DNA-binding domains"/>
    <property type="match status" value="1"/>
</dbReference>
<dbReference type="InterPro" id="IPR050807">
    <property type="entry name" value="TransReg_Diox_bact_type"/>
</dbReference>
<dbReference type="GO" id="GO:0005829">
    <property type="term" value="C:cytosol"/>
    <property type="evidence" value="ECO:0007669"/>
    <property type="project" value="TreeGrafter"/>
</dbReference>
<evidence type="ECO:0000259" key="2">
    <source>
        <dbReference type="PROSITE" id="PS50943"/>
    </source>
</evidence>
<dbReference type="InterPro" id="IPR010982">
    <property type="entry name" value="Lambda_DNA-bd_dom_sf"/>
</dbReference>
<evidence type="ECO:0000256" key="1">
    <source>
        <dbReference type="ARBA" id="ARBA00023125"/>
    </source>
</evidence>
<evidence type="ECO:0000313" key="4">
    <source>
        <dbReference type="Proteomes" id="UP000199310"/>
    </source>
</evidence>
<dbReference type="GO" id="GO:0003700">
    <property type="term" value="F:DNA-binding transcription factor activity"/>
    <property type="evidence" value="ECO:0007669"/>
    <property type="project" value="TreeGrafter"/>
</dbReference>
<gene>
    <name evidence="3" type="ORF">SAMN04488122_0830</name>
</gene>
<organism evidence="3 4">
    <name type="scientific">Chitinophaga arvensicola</name>
    <dbReference type="NCBI Taxonomy" id="29529"/>
    <lineage>
        <taxon>Bacteria</taxon>
        <taxon>Pseudomonadati</taxon>
        <taxon>Bacteroidota</taxon>
        <taxon>Chitinophagia</taxon>
        <taxon>Chitinophagales</taxon>
        <taxon>Chitinophagaceae</taxon>
        <taxon>Chitinophaga</taxon>
    </lineage>
</organism>
<dbReference type="SUPFAM" id="SSF47413">
    <property type="entry name" value="lambda repressor-like DNA-binding domains"/>
    <property type="match status" value="1"/>
</dbReference>
<dbReference type="PANTHER" id="PTHR46797">
    <property type="entry name" value="HTH-TYPE TRANSCRIPTIONAL REGULATOR"/>
    <property type="match status" value="1"/>
</dbReference>
<dbReference type="RefSeq" id="WP_089890938.1">
    <property type="nucleotide sequence ID" value="NZ_FOJG01000001.1"/>
</dbReference>
<dbReference type="InterPro" id="IPR001387">
    <property type="entry name" value="Cro/C1-type_HTH"/>
</dbReference>
<dbReference type="EMBL" id="FOJG01000001">
    <property type="protein sequence ID" value="SEW14772.1"/>
    <property type="molecule type" value="Genomic_DNA"/>
</dbReference>
<sequence>MRTEVIELGKKIQQRRELLGLLQTQLAALSGVSTRTIQLVEQGKGNPSLQTLVQLTDPLGLHIDLLLKQLDNENSAGFLQ</sequence>
<proteinExistence type="predicted"/>
<dbReference type="CDD" id="cd00093">
    <property type="entry name" value="HTH_XRE"/>
    <property type="match status" value="1"/>
</dbReference>
<dbReference type="PANTHER" id="PTHR46797:SF1">
    <property type="entry name" value="METHYLPHOSPHONATE SYNTHASE"/>
    <property type="match status" value="1"/>
</dbReference>
<keyword evidence="4" id="KW-1185">Reference proteome</keyword>
<dbReference type="STRING" id="29529.SAMN04488122_0830"/>
<evidence type="ECO:0000313" key="3">
    <source>
        <dbReference type="EMBL" id="SEW14772.1"/>
    </source>
</evidence>
<dbReference type="OrthoDB" id="1357763at2"/>
<name>A0A1I0PKA1_9BACT</name>
<dbReference type="PROSITE" id="PS50943">
    <property type="entry name" value="HTH_CROC1"/>
    <property type="match status" value="1"/>
</dbReference>
<feature type="domain" description="HTH cro/C1-type" evidence="2">
    <location>
        <begin position="12"/>
        <end position="66"/>
    </location>
</feature>
<keyword evidence="1 3" id="KW-0238">DNA-binding</keyword>
<dbReference type="GO" id="GO:0003677">
    <property type="term" value="F:DNA binding"/>
    <property type="evidence" value="ECO:0007669"/>
    <property type="project" value="UniProtKB-KW"/>
</dbReference>
<dbReference type="Proteomes" id="UP000199310">
    <property type="component" value="Unassembled WGS sequence"/>
</dbReference>
<protein>
    <submittedName>
        <fullName evidence="3">DNA-binding transcriptional regulator, XRE-family HTH domain</fullName>
    </submittedName>
</protein>
<dbReference type="Pfam" id="PF01381">
    <property type="entry name" value="HTH_3"/>
    <property type="match status" value="1"/>
</dbReference>
<dbReference type="AlphaFoldDB" id="A0A1I0PKA1"/>
<reference evidence="4" key="1">
    <citation type="submission" date="2016-10" db="EMBL/GenBank/DDBJ databases">
        <authorList>
            <person name="Varghese N."/>
            <person name="Submissions S."/>
        </authorList>
    </citation>
    <scope>NUCLEOTIDE SEQUENCE [LARGE SCALE GENOMIC DNA]</scope>
    <source>
        <strain evidence="4">DSM 3695</strain>
    </source>
</reference>
<accession>A0A1I0PKA1</accession>
<dbReference type="SMART" id="SM00530">
    <property type="entry name" value="HTH_XRE"/>
    <property type="match status" value="1"/>
</dbReference>